<evidence type="ECO:0000313" key="4">
    <source>
        <dbReference type="EMBL" id="KDP35627.1"/>
    </source>
</evidence>
<proteinExistence type="predicted"/>
<feature type="region of interest" description="Disordered" evidence="3">
    <location>
        <begin position="48"/>
        <end position="139"/>
    </location>
</feature>
<dbReference type="OrthoDB" id="1933617at2759"/>
<dbReference type="GO" id="GO:0005634">
    <property type="term" value="C:nucleus"/>
    <property type="evidence" value="ECO:0007669"/>
    <property type="project" value="TreeGrafter"/>
</dbReference>
<protein>
    <recommendedName>
        <fullName evidence="6">Cyclin-dependent protein kinase inhibitor SMR3</fullName>
    </recommendedName>
</protein>
<dbReference type="AlphaFoldDB" id="A0A067KHL7"/>
<evidence type="ECO:0000256" key="3">
    <source>
        <dbReference type="SAM" id="MobiDB-lite"/>
    </source>
</evidence>
<sequence>MSNSDHMLLVKENQEEIEFNVLLQKPKFQFHDGISFQENIGKCKQVLGREQKQEQEEEESKNTNSCTPELLEEELKASNNVDDDDDEDDNDGFKTPTSLDHKIPLTKQCPPAPTKPSKSSLSSKRKSSNVRASRQLDLSQEVECLFPKPILDDFHRKIKKARRDHDD</sequence>
<keyword evidence="5" id="KW-1185">Reference proteome</keyword>
<dbReference type="InterPro" id="IPR040389">
    <property type="entry name" value="SMR"/>
</dbReference>
<dbReference type="STRING" id="180498.A0A067KHL7"/>
<name>A0A067KHL7_JATCU</name>
<reference evidence="4 5" key="1">
    <citation type="journal article" date="2014" name="PLoS ONE">
        <title>Global Analysis of Gene Expression Profiles in Physic Nut (Jatropha curcas L.) Seedlings Exposed to Salt Stress.</title>
        <authorList>
            <person name="Zhang L."/>
            <person name="Zhang C."/>
            <person name="Wu P."/>
            <person name="Chen Y."/>
            <person name="Li M."/>
            <person name="Jiang H."/>
            <person name="Wu G."/>
        </authorList>
    </citation>
    <scope>NUCLEOTIDE SEQUENCE [LARGE SCALE GENOMIC DNA]</scope>
    <source>
        <strain evidence="5">cv. GZQX0401</strain>
        <tissue evidence="4">Young leaves</tissue>
    </source>
</reference>
<evidence type="ECO:0000313" key="5">
    <source>
        <dbReference type="Proteomes" id="UP000027138"/>
    </source>
</evidence>
<keyword evidence="1" id="KW-0649">Protein kinase inhibitor</keyword>
<accession>A0A067KHL7</accession>
<dbReference type="PANTHER" id="PTHR33142:SF65">
    <property type="entry name" value="CYCLIN-DEPENDENT PROTEIN KINASE INHIBITOR SMR2-LIKE"/>
    <property type="match status" value="1"/>
</dbReference>
<evidence type="ECO:0000256" key="1">
    <source>
        <dbReference type="ARBA" id="ARBA00023013"/>
    </source>
</evidence>
<dbReference type="GO" id="GO:0032875">
    <property type="term" value="P:regulation of DNA endoreduplication"/>
    <property type="evidence" value="ECO:0007669"/>
    <property type="project" value="InterPro"/>
</dbReference>
<feature type="compositionally biased region" description="Acidic residues" evidence="3">
    <location>
        <begin position="81"/>
        <end position="90"/>
    </location>
</feature>
<gene>
    <name evidence="4" type="ORF">JCGZ_09065</name>
</gene>
<dbReference type="GO" id="GO:0004860">
    <property type="term" value="F:protein kinase inhibitor activity"/>
    <property type="evidence" value="ECO:0007669"/>
    <property type="project" value="UniProtKB-KW"/>
</dbReference>
<dbReference type="Proteomes" id="UP000027138">
    <property type="component" value="Unassembled WGS sequence"/>
</dbReference>
<organism evidence="4 5">
    <name type="scientific">Jatropha curcas</name>
    <name type="common">Barbados nut</name>
    <dbReference type="NCBI Taxonomy" id="180498"/>
    <lineage>
        <taxon>Eukaryota</taxon>
        <taxon>Viridiplantae</taxon>
        <taxon>Streptophyta</taxon>
        <taxon>Embryophyta</taxon>
        <taxon>Tracheophyta</taxon>
        <taxon>Spermatophyta</taxon>
        <taxon>Magnoliopsida</taxon>
        <taxon>eudicotyledons</taxon>
        <taxon>Gunneridae</taxon>
        <taxon>Pentapetalae</taxon>
        <taxon>rosids</taxon>
        <taxon>fabids</taxon>
        <taxon>Malpighiales</taxon>
        <taxon>Euphorbiaceae</taxon>
        <taxon>Crotonoideae</taxon>
        <taxon>Jatropheae</taxon>
        <taxon>Jatropha</taxon>
    </lineage>
</organism>
<keyword evidence="2" id="KW-0131">Cell cycle</keyword>
<feature type="compositionally biased region" description="Polar residues" evidence="3">
    <location>
        <begin position="129"/>
        <end position="138"/>
    </location>
</feature>
<dbReference type="EMBL" id="KK914482">
    <property type="protein sequence ID" value="KDP35627.1"/>
    <property type="molecule type" value="Genomic_DNA"/>
</dbReference>
<dbReference type="PANTHER" id="PTHR33142">
    <property type="entry name" value="CYCLIN-DEPENDENT PROTEIN KINASE INHIBITOR SMR13"/>
    <property type="match status" value="1"/>
</dbReference>
<evidence type="ECO:0000256" key="2">
    <source>
        <dbReference type="ARBA" id="ARBA00023306"/>
    </source>
</evidence>
<evidence type="ECO:0008006" key="6">
    <source>
        <dbReference type="Google" id="ProtNLM"/>
    </source>
</evidence>